<dbReference type="InterPro" id="IPR052036">
    <property type="entry name" value="Hydrolase/PRTase-associated"/>
</dbReference>
<evidence type="ECO:0000313" key="3">
    <source>
        <dbReference type="Proteomes" id="UP000198310"/>
    </source>
</evidence>
<dbReference type="Gene3D" id="3.30.1870.10">
    <property type="entry name" value="EreA-like, domain 2"/>
    <property type="match status" value="1"/>
</dbReference>
<dbReference type="RefSeq" id="WP_089332842.1">
    <property type="nucleotide sequence ID" value="NZ_FZNS01000004.1"/>
</dbReference>
<dbReference type="GO" id="GO:0046677">
    <property type="term" value="P:response to antibiotic"/>
    <property type="evidence" value="ECO:0007669"/>
    <property type="project" value="InterPro"/>
</dbReference>
<dbReference type="SUPFAM" id="SSF159501">
    <property type="entry name" value="EreA/ChaN-like"/>
    <property type="match status" value="1"/>
</dbReference>
<gene>
    <name evidence="2" type="ORF">SAMN06269173_104479</name>
</gene>
<feature type="signal peptide" evidence="1">
    <location>
        <begin position="1"/>
        <end position="23"/>
    </location>
</feature>
<sequence length="444" mass="49178">MKTTFRSLLATALLATASLVATAQPSAPVATTPDTARLVLPASLINPVNTQSFESFRAAVLPLVKQMADKQVVAMGEGTHGTAEFYRLRFWLTRILMEEYGFKQVALENDYTDTYQLNEGLRKPKAAVAPLMKAHLYSIWQNQETAELLTWLQGYNRQHRRQLQVRGIDAAYVLPEAHELSALAARYPQSGLQDLTSQLTKAAQLQDSVWAGLNTKGYKFPRQRWLSSGLEGYYVADKIQKALPTARLPRKQREKAQAFALDAKMGFDVFYQFTVLKRDVSRDSLMAEMTRSLVPGQNDKVIVWAHDAHVSRKIAMADDPNNGGGTGAFIERMLPGKYFVLGTSTATGTFAATTDRHITRTSPMASYSLEAPLAGSWEQTLGAVAAPVFYLQTQALGAQNLKRPHRFVGYAPSSGKNDYANFKLSEAYDALLFVRQTTAATPLR</sequence>
<dbReference type="InterPro" id="IPR007815">
    <property type="entry name" value="Emycin_Estase"/>
</dbReference>
<evidence type="ECO:0000313" key="2">
    <source>
        <dbReference type="EMBL" id="SNR63681.1"/>
    </source>
</evidence>
<dbReference type="PANTHER" id="PTHR31299">
    <property type="entry name" value="ESTERASE, PUTATIVE (AFU_ORTHOLOGUE AFUA_1G05850)-RELATED"/>
    <property type="match status" value="1"/>
</dbReference>
<protein>
    <submittedName>
        <fullName evidence="2">Erythromycin esterase homolog</fullName>
    </submittedName>
</protein>
<dbReference type="Gene3D" id="1.20.1440.30">
    <property type="entry name" value="Biosynthetic Protein domain"/>
    <property type="match status" value="1"/>
</dbReference>
<feature type="chain" id="PRO_5012489413" evidence="1">
    <location>
        <begin position="24"/>
        <end position="444"/>
    </location>
</feature>
<dbReference type="PANTHER" id="PTHR31299:SF0">
    <property type="entry name" value="ESTERASE, PUTATIVE (AFU_ORTHOLOGUE AFUA_1G05850)-RELATED"/>
    <property type="match status" value="1"/>
</dbReference>
<keyword evidence="3" id="KW-1185">Reference proteome</keyword>
<dbReference type="EMBL" id="FZNS01000004">
    <property type="protein sequence ID" value="SNR63681.1"/>
    <property type="molecule type" value="Genomic_DNA"/>
</dbReference>
<organism evidence="2 3">
    <name type="scientific">Hymenobacter mucosus</name>
    <dbReference type="NCBI Taxonomy" id="1411120"/>
    <lineage>
        <taxon>Bacteria</taxon>
        <taxon>Pseudomonadati</taxon>
        <taxon>Bacteroidota</taxon>
        <taxon>Cytophagia</taxon>
        <taxon>Cytophagales</taxon>
        <taxon>Hymenobacteraceae</taxon>
        <taxon>Hymenobacter</taxon>
    </lineage>
</organism>
<reference evidence="3" key="1">
    <citation type="submission" date="2017-06" db="EMBL/GenBank/DDBJ databases">
        <authorList>
            <person name="Varghese N."/>
            <person name="Submissions S."/>
        </authorList>
    </citation>
    <scope>NUCLEOTIDE SEQUENCE [LARGE SCALE GENOMIC DNA]</scope>
    <source>
        <strain evidence="3">DSM 28041</strain>
    </source>
</reference>
<dbReference type="Proteomes" id="UP000198310">
    <property type="component" value="Unassembled WGS sequence"/>
</dbReference>
<evidence type="ECO:0000256" key="1">
    <source>
        <dbReference type="SAM" id="SignalP"/>
    </source>
</evidence>
<keyword evidence="1" id="KW-0732">Signal</keyword>
<dbReference type="Pfam" id="PF05139">
    <property type="entry name" value="Erythro_esteras"/>
    <property type="match status" value="1"/>
</dbReference>
<accession>A0A238XYS3</accession>
<dbReference type="CDD" id="cd14728">
    <property type="entry name" value="Ere-like"/>
    <property type="match status" value="1"/>
</dbReference>
<dbReference type="AlphaFoldDB" id="A0A238XYS3"/>
<proteinExistence type="predicted"/>
<name>A0A238XYS3_9BACT</name>
<dbReference type="Gene3D" id="3.40.1660.10">
    <property type="entry name" value="EreA-like (biosynthetic domain)"/>
    <property type="match status" value="1"/>
</dbReference>